<comment type="caution">
    <text evidence="8">The sequence shown here is derived from an EMBL/GenBank/DDBJ whole genome shotgun (WGS) entry which is preliminary data.</text>
</comment>
<accession>G9MUV4</accession>
<evidence type="ECO:0008006" key="10">
    <source>
        <dbReference type="Google" id="ProtNLM"/>
    </source>
</evidence>
<dbReference type="Proteomes" id="UP000007115">
    <property type="component" value="Unassembled WGS sequence"/>
</dbReference>
<dbReference type="OrthoDB" id="446368at2759"/>
<evidence type="ECO:0000256" key="1">
    <source>
        <dbReference type="ARBA" id="ARBA00004651"/>
    </source>
</evidence>
<dbReference type="PANTHER" id="PTHR23502">
    <property type="entry name" value="MAJOR FACILITATOR SUPERFAMILY"/>
    <property type="match status" value="1"/>
</dbReference>
<feature type="transmembrane region" description="Helical" evidence="7">
    <location>
        <begin position="440"/>
        <end position="460"/>
    </location>
</feature>
<evidence type="ECO:0000313" key="9">
    <source>
        <dbReference type="Proteomes" id="UP000007115"/>
    </source>
</evidence>
<evidence type="ECO:0000256" key="4">
    <source>
        <dbReference type="ARBA" id="ARBA00022692"/>
    </source>
</evidence>
<sequence>MTEKSKDSSQQRLSIFSLVLGKSRVTNELLEFPYAGSGTQDDPYVVNFIPDDAGNPYNWSTALRCVITIIAGGGTLATSFASTAFTGTLFELESDLGASTELITAAVSLFVLGFAVGPLLWAPLSEMYGRRIIFVITFGAFTAFNAGCAGANTTATILALRFFAGAFGSSTLTNTAGTALSLFVLMPVVGPTLGPLCGGFLGEKQGWRWVAGMIAIVGGVVWILGTLFIPETYATVILRRRAAELSQITNKTYVIQLDINGRGASVGSLLKTSLTRPWVFLFKEPIVSLLSLYMAIIYGTLYLFFGAFPVIYQLDRHWSEGIGGLPFLGGSVGLLCAAAFSFWTNKKYKEIAKMKGGIVPPETRLIPASPSIHWVSSVLANVPFGFGLLVVFSSITNYLIDSYLIFAASAIAANTVLRSLFGAAFPLFTPYMYQSLGIHWASSVPAFLSLACVPLPFIFYKYGAKIRKRCTYAS</sequence>
<dbReference type="GO" id="GO:0022857">
    <property type="term" value="F:transmembrane transporter activity"/>
    <property type="evidence" value="ECO:0007669"/>
    <property type="project" value="InterPro"/>
</dbReference>
<keyword evidence="3" id="KW-1003">Cell membrane</keyword>
<feature type="transmembrane region" description="Helical" evidence="7">
    <location>
        <begin position="180"/>
        <end position="202"/>
    </location>
</feature>
<dbReference type="CDD" id="cd17323">
    <property type="entry name" value="MFS_Tpo1_MDR_like"/>
    <property type="match status" value="1"/>
</dbReference>
<dbReference type="RefSeq" id="XP_013955964.1">
    <property type="nucleotide sequence ID" value="XM_014100489.1"/>
</dbReference>
<dbReference type="Pfam" id="PF07690">
    <property type="entry name" value="MFS_1"/>
    <property type="match status" value="1"/>
</dbReference>
<dbReference type="EMBL" id="ABDF02000063">
    <property type="protein sequence ID" value="EHK21769.1"/>
    <property type="molecule type" value="Genomic_DNA"/>
</dbReference>
<feature type="transmembrane region" description="Helical" evidence="7">
    <location>
        <begin position="65"/>
        <end position="90"/>
    </location>
</feature>
<keyword evidence="5 7" id="KW-1133">Transmembrane helix</keyword>
<evidence type="ECO:0000256" key="3">
    <source>
        <dbReference type="ARBA" id="ARBA00022475"/>
    </source>
</evidence>
<feature type="transmembrane region" description="Helical" evidence="7">
    <location>
        <begin position="324"/>
        <end position="344"/>
    </location>
</feature>
<evidence type="ECO:0000256" key="7">
    <source>
        <dbReference type="SAM" id="Phobius"/>
    </source>
</evidence>
<dbReference type="PANTHER" id="PTHR23502:SF186">
    <property type="entry name" value="MAJOR FACILITATOR SUPERFAMILY (MFS) PROFILE DOMAIN-CONTAINING PROTEIN"/>
    <property type="match status" value="1"/>
</dbReference>
<evidence type="ECO:0000256" key="5">
    <source>
        <dbReference type="ARBA" id="ARBA00022989"/>
    </source>
</evidence>
<keyword evidence="6 7" id="KW-0472">Membrane</keyword>
<feature type="transmembrane region" description="Helical" evidence="7">
    <location>
        <begin position="102"/>
        <end position="121"/>
    </location>
</feature>
<keyword evidence="2" id="KW-0813">Transport</keyword>
<dbReference type="InParanoid" id="G9MUV4"/>
<evidence type="ECO:0000313" key="8">
    <source>
        <dbReference type="EMBL" id="EHK21769.1"/>
    </source>
</evidence>
<proteinExistence type="predicted"/>
<dbReference type="OMA" id="PNIHWMA"/>
<feature type="transmembrane region" description="Helical" evidence="7">
    <location>
        <begin position="209"/>
        <end position="229"/>
    </location>
</feature>
<dbReference type="GO" id="GO:0005886">
    <property type="term" value="C:plasma membrane"/>
    <property type="evidence" value="ECO:0007669"/>
    <property type="project" value="UniProtKB-SubCell"/>
</dbReference>
<dbReference type="SUPFAM" id="SSF103473">
    <property type="entry name" value="MFS general substrate transporter"/>
    <property type="match status" value="1"/>
</dbReference>
<dbReference type="InterPro" id="IPR011701">
    <property type="entry name" value="MFS"/>
</dbReference>
<comment type="subcellular location">
    <subcellularLocation>
        <location evidence="1">Cell membrane</location>
        <topology evidence="1">Multi-pass membrane protein</topology>
    </subcellularLocation>
</comment>
<reference evidence="8 9" key="1">
    <citation type="journal article" date="2011" name="Genome Biol.">
        <title>Comparative genome sequence analysis underscores mycoparasitism as the ancestral life style of Trichoderma.</title>
        <authorList>
            <person name="Kubicek C.P."/>
            <person name="Herrera-Estrella A."/>
            <person name="Seidl-Seiboth V."/>
            <person name="Martinez D.A."/>
            <person name="Druzhinina I.S."/>
            <person name="Thon M."/>
            <person name="Zeilinger S."/>
            <person name="Casas-Flores S."/>
            <person name="Horwitz B.A."/>
            <person name="Mukherjee P.K."/>
            <person name="Mukherjee M."/>
            <person name="Kredics L."/>
            <person name="Alcaraz L.D."/>
            <person name="Aerts A."/>
            <person name="Antal Z."/>
            <person name="Atanasova L."/>
            <person name="Cervantes-Badillo M.G."/>
            <person name="Challacombe J."/>
            <person name="Chertkov O."/>
            <person name="McCluskey K."/>
            <person name="Coulpier F."/>
            <person name="Deshpande N."/>
            <person name="von Doehren H."/>
            <person name="Ebbole D.J."/>
            <person name="Esquivel-Naranjo E.U."/>
            <person name="Fekete E."/>
            <person name="Flipphi M."/>
            <person name="Glaser F."/>
            <person name="Gomez-Rodriguez E.Y."/>
            <person name="Gruber S."/>
            <person name="Han C."/>
            <person name="Henrissat B."/>
            <person name="Hermosa R."/>
            <person name="Hernandez-Onate M."/>
            <person name="Karaffa L."/>
            <person name="Kosti I."/>
            <person name="Le Crom S."/>
            <person name="Lindquist E."/>
            <person name="Lucas S."/>
            <person name="Luebeck M."/>
            <person name="Luebeck P.S."/>
            <person name="Margeot A."/>
            <person name="Metz B."/>
            <person name="Misra M."/>
            <person name="Nevalainen H."/>
            <person name="Omann M."/>
            <person name="Packer N."/>
            <person name="Perrone G."/>
            <person name="Uresti-Rivera E.E."/>
            <person name="Salamov A."/>
            <person name="Schmoll M."/>
            <person name="Seiboth B."/>
            <person name="Shapiro H."/>
            <person name="Sukno S."/>
            <person name="Tamayo-Ramos J.A."/>
            <person name="Tisch D."/>
            <person name="Wiest A."/>
            <person name="Wilkinson H.H."/>
            <person name="Zhang M."/>
            <person name="Coutinho P.M."/>
            <person name="Kenerley C.M."/>
            <person name="Monte E."/>
            <person name="Baker S.E."/>
            <person name="Grigoriev I.V."/>
        </authorList>
    </citation>
    <scope>NUCLEOTIDE SEQUENCE [LARGE SCALE GENOMIC DNA]</scope>
    <source>
        <strain evidence="9">Gv29-8 / FGSC 10586</strain>
    </source>
</reference>
<dbReference type="eggNOG" id="KOG0255">
    <property type="taxonomic scope" value="Eukaryota"/>
</dbReference>
<name>G9MUV4_HYPVG</name>
<feature type="transmembrane region" description="Helical" evidence="7">
    <location>
        <begin position="404"/>
        <end position="428"/>
    </location>
</feature>
<dbReference type="STRING" id="413071.G9MUV4"/>
<gene>
    <name evidence="8" type="ORF">TRIVIDRAFT_191922</name>
</gene>
<keyword evidence="4 7" id="KW-0812">Transmembrane</keyword>
<dbReference type="Gene3D" id="1.20.1250.20">
    <property type="entry name" value="MFS general substrate transporter like domains"/>
    <property type="match status" value="1"/>
</dbReference>
<feature type="transmembrane region" description="Helical" evidence="7">
    <location>
        <begin position="286"/>
        <end position="312"/>
    </location>
</feature>
<feature type="transmembrane region" description="Helical" evidence="7">
    <location>
        <begin position="133"/>
        <end position="160"/>
    </location>
</feature>
<organism evidence="8 9">
    <name type="scientific">Hypocrea virens (strain Gv29-8 / FGSC 10586)</name>
    <name type="common">Gliocladium virens</name>
    <name type="synonym">Trichoderma virens</name>
    <dbReference type="NCBI Taxonomy" id="413071"/>
    <lineage>
        <taxon>Eukaryota</taxon>
        <taxon>Fungi</taxon>
        <taxon>Dikarya</taxon>
        <taxon>Ascomycota</taxon>
        <taxon>Pezizomycotina</taxon>
        <taxon>Sordariomycetes</taxon>
        <taxon>Hypocreomycetidae</taxon>
        <taxon>Hypocreales</taxon>
        <taxon>Hypocreaceae</taxon>
        <taxon>Trichoderma</taxon>
    </lineage>
</organism>
<evidence type="ECO:0000256" key="2">
    <source>
        <dbReference type="ARBA" id="ARBA00022448"/>
    </source>
</evidence>
<feature type="transmembrane region" description="Helical" evidence="7">
    <location>
        <begin position="372"/>
        <end position="392"/>
    </location>
</feature>
<dbReference type="InterPro" id="IPR036259">
    <property type="entry name" value="MFS_trans_sf"/>
</dbReference>
<dbReference type="HOGENOM" id="CLU_008455_11_6_1"/>
<keyword evidence="9" id="KW-1185">Reference proteome</keyword>
<dbReference type="AlphaFoldDB" id="G9MUV4"/>
<protein>
    <recommendedName>
        <fullName evidence="10">Major facilitator superfamily (MFS) profile domain-containing protein</fullName>
    </recommendedName>
</protein>
<dbReference type="VEuPathDB" id="FungiDB:TRIVIDRAFT_191922"/>
<dbReference type="GeneID" id="25789584"/>
<evidence type="ECO:0000256" key="6">
    <source>
        <dbReference type="ARBA" id="ARBA00023136"/>
    </source>
</evidence>